<dbReference type="PANTHER" id="PTHR33840">
    <property type="match status" value="1"/>
</dbReference>
<sequence length="491" mass="54146">MDDMAAPNLTTSGPSPGYVPKKLIVACDGSWKNSDSGILGGTGLSWIWRGEEQVLTNVTRIARAIESVNQKGQQQICYYQPGVGSEGNLFGRVVGGALGLGLAANIREAYSFIANNYLHGDEIILIGFSRGAFTARSVGGLICDLGILNTDGLDHLVDVFEDWENCGAEGYTTLLGKDEPTFEMKTGLEDTKAYIKKYREALVKIAYISPQEVPIKAIGVFDTVGSLGIPVNPLLQRLGLPHVLREYRFYNTDLDPNIENAFQVLALDETRSAYRPALWQKVPGVNSTLKQLWTCGGHTNAGGGYADSNLSDISLAWMMSNLAPFIQFTPGYVRKQHEKNQQRLQQANVPAKGLLWAAGQLRNKGKGIQALLGLVSRNPGRYHVLDKKTLKERQEEPLQNTNERIHVAVRSRKKTGGLNEKNEIVKYEPNGLAEEDYELVDENAEPGKAMWRYIGKDPQFAGLILLEDELGIFEREIFEDCVSKTAVEVGK</sequence>
<dbReference type="EMBL" id="LKMD01000105">
    <property type="protein sequence ID" value="PIA92690.1"/>
    <property type="molecule type" value="Genomic_DNA"/>
</dbReference>
<reference evidence="2 3" key="1">
    <citation type="submission" date="2015-10" db="EMBL/GenBank/DDBJ databases">
        <title>The cercosporin biosynthetic gene cluster was horizontally transferred to several fungal lineages and shown to be expanded in Cercospora beticola based on microsynteny with recipient genomes.</title>
        <authorList>
            <person name="De Jonge R."/>
            <person name="Ebert M.K."/>
            <person name="Suttle J.C."/>
            <person name="Jurick Ii W.M."/>
            <person name="Secor G.A."/>
            <person name="Thomma B.P."/>
            <person name="Van De Peer Y."/>
            <person name="Bolton M.D."/>
        </authorList>
    </citation>
    <scope>NUCLEOTIDE SEQUENCE [LARGE SCALE GENOMIC DNA]</scope>
    <source>
        <strain evidence="2 3">09-40</strain>
    </source>
</reference>
<dbReference type="AlphaFoldDB" id="A0A2G5HJH7"/>
<dbReference type="Pfam" id="PF09994">
    <property type="entry name" value="T6SS_Tle1-like_cat"/>
    <property type="match status" value="1"/>
</dbReference>
<comment type="caution">
    <text evidence="2">The sequence shown here is derived from an EMBL/GenBank/DDBJ whole genome shotgun (WGS) entry which is preliminary data.</text>
</comment>
<gene>
    <name evidence="2" type="ORF">CB0940_04769</name>
</gene>
<organism evidence="2 3">
    <name type="scientific">Cercospora beticola</name>
    <name type="common">Sugarbeet leaf spot fungus</name>
    <dbReference type="NCBI Taxonomy" id="122368"/>
    <lineage>
        <taxon>Eukaryota</taxon>
        <taxon>Fungi</taxon>
        <taxon>Dikarya</taxon>
        <taxon>Ascomycota</taxon>
        <taxon>Pezizomycotina</taxon>
        <taxon>Dothideomycetes</taxon>
        <taxon>Dothideomycetidae</taxon>
        <taxon>Mycosphaerellales</taxon>
        <taxon>Mycosphaerellaceae</taxon>
        <taxon>Cercospora</taxon>
    </lineage>
</organism>
<feature type="domain" description="T6SS Phospholipase effector Tle1-like catalytic" evidence="1">
    <location>
        <begin position="21"/>
        <end position="320"/>
    </location>
</feature>
<proteinExistence type="predicted"/>
<evidence type="ECO:0000259" key="1">
    <source>
        <dbReference type="Pfam" id="PF09994"/>
    </source>
</evidence>
<evidence type="ECO:0000313" key="3">
    <source>
        <dbReference type="Proteomes" id="UP000230605"/>
    </source>
</evidence>
<name>A0A2G5HJH7_CERBT</name>
<protein>
    <recommendedName>
        <fullName evidence="1">T6SS Phospholipase effector Tle1-like catalytic domain-containing protein</fullName>
    </recommendedName>
</protein>
<dbReference type="InterPro" id="IPR018712">
    <property type="entry name" value="Tle1-like_cat"/>
</dbReference>
<dbReference type="PANTHER" id="PTHR33840:SF1">
    <property type="entry name" value="TLE1 PHOSPHOLIPASE DOMAIN-CONTAINING PROTEIN"/>
    <property type="match status" value="1"/>
</dbReference>
<evidence type="ECO:0000313" key="2">
    <source>
        <dbReference type="EMBL" id="PIA92690.1"/>
    </source>
</evidence>
<accession>A0A2G5HJH7</accession>
<dbReference type="OrthoDB" id="3057168at2759"/>
<dbReference type="Proteomes" id="UP000230605">
    <property type="component" value="Chromosome 4"/>
</dbReference>